<comment type="caution">
    <text evidence="5">The sequence shown here is derived from an EMBL/GenBank/DDBJ whole genome shotgun (WGS) entry which is preliminary data.</text>
</comment>
<keyword evidence="6" id="KW-1185">Reference proteome</keyword>
<dbReference type="InterPro" id="IPR036188">
    <property type="entry name" value="FAD/NAD-bd_sf"/>
</dbReference>
<feature type="domain" description="FAD-binding" evidence="4">
    <location>
        <begin position="7"/>
        <end position="319"/>
    </location>
</feature>
<evidence type="ECO:0000256" key="3">
    <source>
        <dbReference type="ARBA" id="ARBA00023002"/>
    </source>
</evidence>
<dbReference type="AlphaFoldDB" id="A0A9P5AAC4"/>
<dbReference type="PANTHER" id="PTHR46865:SF8">
    <property type="entry name" value="POSSIBLE OXIDOREDUCTASE"/>
    <property type="match status" value="1"/>
</dbReference>
<dbReference type="GO" id="GO:0016491">
    <property type="term" value="F:oxidoreductase activity"/>
    <property type="evidence" value="ECO:0007669"/>
    <property type="project" value="UniProtKB-KW"/>
</dbReference>
<evidence type="ECO:0000256" key="2">
    <source>
        <dbReference type="ARBA" id="ARBA00022827"/>
    </source>
</evidence>
<dbReference type="OrthoDB" id="655030at2759"/>
<accession>A0A9P5AAC4</accession>
<name>A0A9P5AAC4_9HYPO</name>
<dbReference type="Pfam" id="PF01494">
    <property type="entry name" value="FAD_binding_3"/>
    <property type="match status" value="1"/>
</dbReference>
<evidence type="ECO:0000256" key="1">
    <source>
        <dbReference type="ARBA" id="ARBA00022630"/>
    </source>
</evidence>
<dbReference type="SUPFAM" id="SSF51905">
    <property type="entry name" value="FAD/NAD(P)-binding domain"/>
    <property type="match status" value="1"/>
</dbReference>
<reference evidence="5" key="2">
    <citation type="submission" date="2020-02" db="EMBL/GenBank/DDBJ databases">
        <title>Identification and distribution of gene clusters putatively required for synthesis of sphingolipid metabolism inhibitors in phylogenetically diverse species of the filamentous fungus Fusarium.</title>
        <authorList>
            <person name="Kim H.-S."/>
            <person name="Busman M."/>
            <person name="Brown D.W."/>
            <person name="Divon H."/>
            <person name="Uhlig S."/>
            <person name="Proctor R.H."/>
        </authorList>
    </citation>
    <scope>NUCLEOTIDE SEQUENCE</scope>
    <source>
        <strain evidence="5">NRRL 25174</strain>
    </source>
</reference>
<evidence type="ECO:0000313" key="6">
    <source>
        <dbReference type="Proteomes" id="UP000730481"/>
    </source>
</evidence>
<sequence>MSTKPRAIIVGAGIGGLATAWWLDKAGWTSIIIERAPTVLKGCYMMSLSGPCLETLKQMDLMEALDTISYEFDEKVIHDARGRELRRLKYSDVHGGVESRTVIRGELASLLARSLPDSVEIRFIETLQEIVDDDDVDKVLVSLSTDEIIEADLLIGADGIRSSVRSQFWKDEAVLENLGYRFAAYGIEDRHLGRRCALFNSPGHRDVLYGLRHNRLVALHIWRDGFGEQYHQAFKFDKFDLLRKATTGGPTRVGEVIKSAERSNCPFTIDDLTTVSLPQWSKGRILLLGDAAHCLTLLSGQGAGMALVSAEMLGKELMATQDLTHALVNHEKKLRPMIERLQARSKKLAATYIPKNVFIYYLRNFLVRILPYAWVVKWYSHTAERNLLQEA</sequence>
<evidence type="ECO:0000259" key="4">
    <source>
        <dbReference type="Pfam" id="PF01494"/>
    </source>
</evidence>
<dbReference type="Gene3D" id="3.50.50.60">
    <property type="entry name" value="FAD/NAD(P)-binding domain"/>
    <property type="match status" value="1"/>
</dbReference>
<dbReference type="EMBL" id="PVQB02000619">
    <property type="protein sequence ID" value="KAF4334891.1"/>
    <property type="molecule type" value="Genomic_DNA"/>
</dbReference>
<keyword evidence="2" id="KW-0274">FAD</keyword>
<dbReference type="InterPro" id="IPR051704">
    <property type="entry name" value="FAD_aromatic-hydroxylase"/>
</dbReference>
<dbReference type="GO" id="GO:0071949">
    <property type="term" value="F:FAD binding"/>
    <property type="evidence" value="ECO:0007669"/>
    <property type="project" value="InterPro"/>
</dbReference>
<keyword evidence="3" id="KW-0560">Oxidoreductase</keyword>
<organism evidence="5 6">
    <name type="scientific">Fusarium beomiforme</name>
    <dbReference type="NCBI Taxonomy" id="44412"/>
    <lineage>
        <taxon>Eukaryota</taxon>
        <taxon>Fungi</taxon>
        <taxon>Dikarya</taxon>
        <taxon>Ascomycota</taxon>
        <taxon>Pezizomycotina</taxon>
        <taxon>Sordariomycetes</taxon>
        <taxon>Hypocreomycetidae</taxon>
        <taxon>Hypocreales</taxon>
        <taxon>Nectriaceae</taxon>
        <taxon>Fusarium</taxon>
        <taxon>Fusarium burgessii species complex</taxon>
    </lineage>
</organism>
<gene>
    <name evidence="5" type="ORF">FBEOM_11251</name>
</gene>
<dbReference type="PRINTS" id="PR00420">
    <property type="entry name" value="RNGMNOXGNASE"/>
</dbReference>
<reference evidence="5" key="1">
    <citation type="journal article" date="2017" name="Mycologia">
        <title>Fusarium algeriense, sp. nov., a novel toxigenic crown rot pathogen of durum wheat from Algeria is nested in the Fusarium burgessii species complex.</title>
        <authorList>
            <person name="Laraba I."/>
            <person name="Keddad A."/>
            <person name="Boureghda H."/>
            <person name="Abdallah N."/>
            <person name="Vaughan M.M."/>
            <person name="Proctor R.H."/>
            <person name="Busman M."/>
            <person name="O'Donnell K."/>
        </authorList>
    </citation>
    <scope>NUCLEOTIDE SEQUENCE</scope>
    <source>
        <strain evidence="5">NRRL 25174</strain>
    </source>
</reference>
<dbReference type="PANTHER" id="PTHR46865">
    <property type="entry name" value="OXIDOREDUCTASE-RELATED"/>
    <property type="match status" value="1"/>
</dbReference>
<protein>
    <submittedName>
        <fullName evidence="5">FAD binding domain protein</fullName>
    </submittedName>
</protein>
<evidence type="ECO:0000313" key="5">
    <source>
        <dbReference type="EMBL" id="KAF4334891.1"/>
    </source>
</evidence>
<keyword evidence="1" id="KW-0285">Flavoprotein</keyword>
<dbReference type="Proteomes" id="UP000730481">
    <property type="component" value="Unassembled WGS sequence"/>
</dbReference>
<proteinExistence type="predicted"/>
<dbReference type="InterPro" id="IPR002938">
    <property type="entry name" value="FAD-bd"/>
</dbReference>